<comment type="caution">
    <text evidence="2">The sequence shown here is derived from an EMBL/GenBank/DDBJ whole genome shotgun (WGS) entry which is preliminary data.</text>
</comment>
<dbReference type="OrthoDB" id="629492at2759"/>
<dbReference type="AlphaFoldDB" id="A0A8S4SPQ7"/>
<protein>
    <submittedName>
        <fullName evidence="2">Jg8395 protein</fullName>
    </submittedName>
</protein>
<name>A0A8S4SPQ7_9NEOP</name>
<organism evidence="2 3">
    <name type="scientific">Pararge aegeria aegeria</name>
    <dbReference type="NCBI Taxonomy" id="348720"/>
    <lineage>
        <taxon>Eukaryota</taxon>
        <taxon>Metazoa</taxon>
        <taxon>Ecdysozoa</taxon>
        <taxon>Arthropoda</taxon>
        <taxon>Hexapoda</taxon>
        <taxon>Insecta</taxon>
        <taxon>Pterygota</taxon>
        <taxon>Neoptera</taxon>
        <taxon>Endopterygota</taxon>
        <taxon>Lepidoptera</taxon>
        <taxon>Glossata</taxon>
        <taxon>Ditrysia</taxon>
        <taxon>Papilionoidea</taxon>
        <taxon>Nymphalidae</taxon>
        <taxon>Satyrinae</taxon>
        <taxon>Satyrini</taxon>
        <taxon>Parargina</taxon>
        <taxon>Pararge</taxon>
    </lineage>
</organism>
<evidence type="ECO:0000313" key="3">
    <source>
        <dbReference type="Proteomes" id="UP000838756"/>
    </source>
</evidence>
<accession>A0A8S4SPQ7</accession>
<gene>
    <name evidence="2" type="primary">jg8395</name>
    <name evidence="2" type="ORF">PAEG_LOCUS26413</name>
</gene>
<dbReference type="Proteomes" id="UP000838756">
    <property type="component" value="Unassembled WGS sequence"/>
</dbReference>
<evidence type="ECO:0000256" key="1">
    <source>
        <dbReference type="SAM" id="MobiDB-lite"/>
    </source>
</evidence>
<sequence>MWSPPIRTGPPLSPSHCGGDPGRTRYPLPRLLGINSTCSGKLNTMLPLKLARESLRNIREEIWWEASSVASYHPTDKDVPLSDFAFQYDAA</sequence>
<dbReference type="EMBL" id="CAKXAJ010026408">
    <property type="protein sequence ID" value="CAH2267933.1"/>
    <property type="molecule type" value="Genomic_DNA"/>
</dbReference>
<keyword evidence="3" id="KW-1185">Reference proteome</keyword>
<proteinExistence type="predicted"/>
<feature type="region of interest" description="Disordered" evidence="1">
    <location>
        <begin position="1"/>
        <end position="22"/>
    </location>
</feature>
<reference evidence="2" key="1">
    <citation type="submission" date="2022-03" db="EMBL/GenBank/DDBJ databases">
        <authorList>
            <person name="Lindestad O."/>
        </authorList>
    </citation>
    <scope>NUCLEOTIDE SEQUENCE</scope>
</reference>
<evidence type="ECO:0000313" key="2">
    <source>
        <dbReference type="EMBL" id="CAH2267933.1"/>
    </source>
</evidence>